<evidence type="ECO:0000313" key="1">
    <source>
        <dbReference type="EMBL" id="MCI80453.1"/>
    </source>
</evidence>
<protein>
    <submittedName>
        <fullName evidence="1">Uncharacterized protein</fullName>
    </submittedName>
</protein>
<reference evidence="1 2" key="1">
    <citation type="journal article" date="2018" name="Front. Plant Sci.">
        <title>Red Clover (Trifolium pratense) and Zigzag Clover (T. medium) - A Picture of Genomic Similarities and Differences.</title>
        <authorList>
            <person name="Dluhosova J."/>
            <person name="Istvanek J."/>
            <person name="Nedelnik J."/>
            <person name="Repkova J."/>
        </authorList>
    </citation>
    <scope>NUCLEOTIDE SEQUENCE [LARGE SCALE GENOMIC DNA]</scope>
    <source>
        <strain evidence="2">cv. 10/8</strain>
        <tissue evidence="1">Leaf</tissue>
    </source>
</reference>
<proteinExistence type="predicted"/>
<keyword evidence="2" id="KW-1185">Reference proteome</keyword>
<accession>A0A392UZ34</accession>
<comment type="caution">
    <text evidence="1">The sequence shown here is derived from an EMBL/GenBank/DDBJ whole genome shotgun (WGS) entry which is preliminary data.</text>
</comment>
<sequence>MGEKVKTRKKEKIQGCEMLWRRLTALTGVRHQLNHNK</sequence>
<dbReference type="Proteomes" id="UP000265520">
    <property type="component" value="Unassembled WGS sequence"/>
</dbReference>
<dbReference type="AlphaFoldDB" id="A0A392UZ34"/>
<organism evidence="1 2">
    <name type="scientific">Trifolium medium</name>
    <dbReference type="NCBI Taxonomy" id="97028"/>
    <lineage>
        <taxon>Eukaryota</taxon>
        <taxon>Viridiplantae</taxon>
        <taxon>Streptophyta</taxon>
        <taxon>Embryophyta</taxon>
        <taxon>Tracheophyta</taxon>
        <taxon>Spermatophyta</taxon>
        <taxon>Magnoliopsida</taxon>
        <taxon>eudicotyledons</taxon>
        <taxon>Gunneridae</taxon>
        <taxon>Pentapetalae</taxon>
        <taxon>rosids</taxon>
        <taxon>fabids</taxon>
        <taxon>Fabales</taxon>
        <taxon>Fabaceae</taxon>
        <taxon>Papilionoideae</taxon>
        <taxon>50 kb inversion clade</taxon>
        <taxon>NPAAA clade</taxon>
        <taxon>Hologalegina</taxon>
        <taxon>IRL clade</taxon>
        <taxon>Trifolieae</taxon>
        <taxon>Trifolium</taxon>
    </lineage>
</organism>
<name>A0A392UZ34_9FABA</name>
<dbReference type="EMBL" id="LXQA010995922">
    <property type="protein sequence ID" value="MCI80453.1"/>
    <property type="molecule type" value="Genomic_DNA"/>
</dbReference>
<feature type="non-terminal residue" evidence="1">
    <location>
        <position position="37"/>
    </location>
</feature>
<evidence type="ECO:0000313" key="2">
    <source>
        <dbReference type="Proteomes" id="UP000265520"/>
    </source>
</evidence>